<name>A0A7W7Y772_9BACT</name>
<evidence type="ECO:0000313" key="3">
    <source>
        <dbReference type="EMBL" id="MBB5030869.1"/>
    </source>
</evidence>
<keyword evidence="2" id="KW-0732">Signal</keyword>
<reference evidence="3 4" key="1">
    <citation type="submission" date="2020-08" db="EMBL/GenBank/DDBJ databases">
        <title>Genomic Encyclopedia of Type Strains, Phase IV (KMG-IV): sequencing the most valuable type-strain genomes for metagenomic binning, comparative biology and taxonomic classification.</title>
        <authorList>
            <person name="Goeker M."/>
        </authorList>
    </citation>
    <scope>NUCLEOTIDE SEQUENCE [LARGE SCALE GENOMIC DNA]</scope>
    <source>
        <strain evidence="3 4">DSM 12252</strain>
    </source>
</reference>
<evidence type="ECO:0000313" key="4">
    <source>
        <dbReference type="Proteomes" id="UP000590740"/>
    </source>
</evidence>
<evidence type="ECO:0000256" key="1">
    <source>
        <dbReference type="SAM" id="MobiDB-lite"/>
    </source>
</evidence>
<organism evidence="3 4">
    <name type="scientific">Prosthecobacter vanneervenii</name>
    <dbReference type="NCBI Taxonomy" id="48466"/>
    <lineage>
        <taxon>Bacteria</taxon>
        <taxon>Pseudomonadati</taxon>
        <taxon>Verrucomicrobiota</taxon>
        <taxon>Verrucomicrobiia</taxon>
        <taxon>Verrucomicrobiales</taxon>
        <taxon>Verrucomicrobiaceae</taxon>
        <taxon>Prosthecobacter</taxon>
    </lineage>
</organism>
<dbReference type="EMBL" id="JACHIG010000001">
    <property type="protein sequence ID" value="MBB5030869.1"/>
    <property type="molecule type" value="Genomic_DNA"/>
</dbReference>
<protein>
    <submittedName>
        <fullName evidence="3">Uncharacterized protein</fullName>
    </submittedName>
</protein>
<accession>A0A7W7Y772</accession>
<dbReference type="Proteomes" id="UP000590740">
    <property type="component" value="Unassembled WGS sequence"/>
</dbReference>
<keyword evidence="4" id="KW-1185">Reference proteome</keyword>
<evidence type="ECO:0000256" key="2">
    <source>
        <dbReference type="SAM" id="SignalP"/>
    </source>
</evidence>
<dbReference type="RefSeq" id="WP_184337821.1">
    <property type="nucleotide sequence ID" value="NZ_JACHIG010000001.1"/>
</dbReference>
<comment type="caution">
    <text evidence="3">The sequence shown here is derived from an EMBL/GenBank/DDBJ whole genome shotgun (WGS) entry which is preliminary data.</text>
</comment>
<feature type="signal peptide" evidence="2">
    <location>
        <begin position="1"/>
        <end position="27"/>
    </location>
</feature>
<proteinExistence type="predicted"/>
<feature type="region of interest" description="Disordered" evidence="1">
    <location>
        <begin position="251"/>
        <end position="278"/>
    </location>
</feature>
<gene>
    <name evidence="3" type="ORF">HNQ65_000423</name>
</gene>
<sequence>MKREKLRRFLFVGAVCLLSFPWLTPCAGIWFAAAVDSVHSVVTHRDEREYKLPSKQLKEWAAKQVPKLKVRENQPIPSGMQIIDAELSAANGGRSASRPGTLVGRGASAVVDGLTSTLTWVDPATWLFYDTLDTKPSTPKRRLILREKPFVMIEGDDLRYTSEGKNGPVRLARARKARLTVITPDGTCRINASAIHYRGPAADEVLLEGMDSVNTRTQVLWPANRGDAVVLNFVNRSVSFSGRMGDGLRSFSIKASPDSKIGGPPAPGPPTAGKKHTP</sequence>
<dbReference type="AlphaFoldDB" id="A0A7W7Y772"/>
<feature type="chain" id="PRO_5030557494" evidence="2">
    <location>
        <begin position="28"/>
        <end position="278"/>
    </location>
</feature>